<feature type="domain" description="GerMN" evidence="2">
    <location>
        <begin position="172"/>
        <end position="282"/>
    </location>
</feature>
<accession>A0A3A1U762</accession>
<gene>
    <name evidence="5" type="ORF">D1781_15300</name>
</gene>
<evidence type="ECO:0000259" key="3">
    <source>
        <dbReference type="Pfam" id="PF10647"/>
    </source>
</evidence>
<dbReference type="AlphaFoldDB" id="A0A3A1U762"/>
<name>A0A3A1U762_9MICO</name>
<dbReference type="InterPro" id="IPR019606">
    <property type="entry name" value="GerMN"/>
</dbReference>
<evidence type="ECO:0000313" key="6">
    <source>
        <dbReference type="Proteomes" id="UP000265742"/>
    </source>
</evidence>
<dbReference type="OrthoDB" id="3226781at2"/>
<dbReference type="InterPro" id="IPR059026">
    <property type="entry name" value="LpqB_N"/>
</dbReference>
<feature type="domain" description="Lipoprotein LpqB N-terminal" evidence="4">
    <location>
        <begin position="47"/>
        <end position="162"/>
    </location>
</feature>
<comment type="caution">
    <text evidence="5">The sequence shown here is derived from an EMBL/GenBank/DDBJ whole genome shotgun (WGS) entry which is preliminary data.</text>
</comment>
<evidence type="ECO:0000259" key="4">
    <source>
        <dbReference type="Pfam" id="PF25976"/>
    </source>
</evidence>
<dbReference type="PROSITE" id="PS51257">
    <property type="entry name" value="PROKAR_LIPOPROTEIN"/>
    <property type="match status" value="1"/>
</dbReference>
<dbReference type="Pfam" id="PF10647">
    <property type="entry name" value="Gmad1"/>
    <property type="match status" value="1"/>
</dbReference>
<keyword evidence="6" id="KW-1185">Reference proteome</keyword>
<protein>
    <submittedName>
        <fullName evidence="5">Uncharacterized protein</fullName>
    </submittedName>
</protein>
<organism evidence="5 6">
    <name type="scientific">Amnibacterium setariae</name>
    <dbReference type="NCBI Taxonomy" id="2306585"/>
    <lineage>
        <taxon>Bacteria</taxon>
        <taxon>Bacillati</taxon>
        <taxon>Actinomycetota</taxon>
        <taxon>Actinomycetes</taxon>
        <taxon>Micrococcales</taxon>
        <taxon>Microbacteriaceae</taxon>
        <taxon>Amnibacterium</taxon>
    </lineage>
</organism>
<proteinExistence type="predicted"/>
<feature type="chain" id="PRO_5039596877" evidence="1">
    <location>
        <begin position="21"/>
        <end position="557"/>
    </location>
</feature>
<dbReference type="Proteomes" id="UP000265742">
    <property type="component" value="Unassembled WGS sequence"/>
</dbReference>
<evidence type="ECO:0000259" key="2">
    <source>
        <dbReference type="Pfam" id="PF10646"/>
    </source>
</evidence>
<feature type="signal peptide" evidence="1">
    <location>
        <begin position="1"/>
        <end position="20"/>
    </location>
</feature>
<sequence length="557" mass="58484">MRRAAIGALAVLALVLTGCAEIPTSGTVQAGSTEGPNDTSIIYLPNPPAAGANPREIVTGFLSAASAGGDLKVAKQYLSTEFAKRWKPRDRVLVQEAQPTVVTVSDTALRFEVPTSASVNEHGVYVAETKTVPLDFDLVQQRGQWRIASAPDGIVLGPSVFQRQYRPQALEFFDPTWTRLVPDVRWFPVQSSGSSGGPRLEDVVRTLINGPAGPLANGITANALSGAQLQGIVEGPAGTYTVALRVAGAEPNAATLTRMQQQLIQSALLPTPTAVRLVVNGRIAPRAEQLVNQPGSLDAYVLLSGRFGTLGANGDFSEEPTLGRRIAATRPSAVTISMRQKFAAVLDGSQRVAVVGASGAPRIADERADLLPPTVDQRGWVYSIPKTDPGGLQAWNGKKTVSLIGGIPGDSVTAIEASPDGTRMLVLVQNDSTGPQAIVAGIERTADGTPIGLTTAHYEVAVGGGGKGIDATWQDDGAVAVLSSAPDNTTDRVRVQQLGGVDLALGQLTNARTIVGTSEQADLRVRLESGALWVWNNNLWQAESKVQTDVSVLAVQR</sequence>
<reference evidence="6" key="1">
    <citation type="submission" date="2018-09" db="EMBL/GenBank/DDBJ databases">
        <authorList>
            <person name="Kim I."/>
        </authorList>
    </citation>
    <scope>NUCLEOTIDE SEQUENCE [LARGE SCALE GENOMIC DNA]</scope>
    <source>
        <strain evidence="6">DD4a</strain>
    </source>
</reference>
<feature type="domain" description="Lipoprotein LpqB C-terminal" evidence="3">
    <location>
        <begin position="336"/>
        <end position="547"/>
    </location>
</feature>
<evidence type="ECO:0000313" key="5">
    <source>
        <dbReference type="EMBL" id="RIX28754.1"/>
    </source>
</evidence>
<dbReference type="EMBL" id="QXTG01000002">
    <property type="protein sequence ID" value="RIX28754.1"/>
    <property type="molecule type" value="Genomic_DNA"/>
</dbReference>
<evidence type="ECO:0000256" key="1">
    <source>
        <dbReference type="SAM" id="SignalP"/>
    </source>
</evidence>
<dbReference type="Pfam" id="PF10646">
    <property type="entry name" value="Germane"/>
    <property type="match status" value="1"/>
</dbReference>
<keyword evidence="1" id="KW-0732">Signal</keyword>
<dbReference type="RefSeq" id="WP_119483063.1">
    <property type="nucleotide sequence ID" value="NZ_QXTG01000002.1"/>
</dbReference>
<dbReference type="InterPro" id="IPR018910">
    <property type="entry name" value="LpqB_C"/>
</dbReference>
<dbReference type="Pfam" id="PF25976">
    <property type="entry name" value="LpqB_N"/>
    <property type="match status" value="1"/>
</dbReference>